<evidence type="ECO:0000256" key="6">
    <source>
        <dbReference type="ARBA" id="ARBA00023229"/>
    </source>
</evidence>
<dbReference type="CDD" id="cd00685">
    <property type="entry name" value="Trans_IPPS_HT"/>
    <property type="match status" value="1"/>
</dbReference>
<evidence type="ECO:0000256" key="5">
    <source>
        <dbReference type="ARBA" id="ARBA00022842"/>
    </source>
</evidence>
<comment type="similarity">
    <text evidence="2 7">Belongs to the FPP/GGPP synthase family.</text>
</comment>
<evidence type="ECO:0008006" key="10">
    <source>
        <dbReference type="Google" id="ProtNLM"/>
    </source>
</evidence>
<evidence type="ECO:0000313" key="8">
    <source>
        <dbReference type="EMBL" id="MBD3327387.1"/>
    </source>
</evidence>
<dbReference type="GO" id="GO:0004659">
    <property type="term" value="F:prenyltransferase activity"/>
    <property type="evidence" value="ECO:0007669"/>
    <property type="project" value="InterPro"/>
</dbReference>
<reference evidence="8" key="1">
    <citation type="submission" date="2019-11" db="EMBL/GenBank/DDBJ databases">
        <title>Microbial mats filling the niche in hypersaline microbial mats.</title>
        <authorList>
            <person name="Wong H.L."/>
            <person name="Macleod F.I."/>
            <person name="White R.A. III"/>
            <person name="Burns B.P."/>
        </authorList>
    </citation>
    <scope>NUCLEOTIDE SEQUENCE</scope>
    <source>
        <strain evidence="8">Rbin_158</strain>
    </source>
</reference>
<sequence length="299" mass="32776">MPQTFKEYLTEQRQQVDTALDALLPSDETYPSVIHESMRYSVFAGGKRLRPILVLMTAEMLGHKPSSAILAAAAAIEMVHTYSLIHDDLPAMDNDDLRRGRPTNHKVYGEDIAILAGDALLTLAFQILADPRHAEHCAPSALLAAIHELGYAAGTRGMVGGQAMDMQAERRVIDPQELDYIHTHKTAKLITAALRMGAVLASAAPEQLAAVTTYGESIGLAFQIVDDILDLEGNAAELGKNTRSDLHRHKATYPAMYGIGPSKTKAQHLIQNAKQSLQMFGERAYYFSKLADFIQSRTH</sequence>
<dbReference type="InterPro" id="IPR000092">
    <property type="entry name" value="Polyprenyl_synt"/>
</dbReference>
<dbReference type="InterPro" id="IPR053378">
    <property type="entry name" value="Prenyl_diphosphate_synthase"/>
</dbReference>
<evidence type="ECO:0000256" key="1">
    <source>
        <dbReference type="ARBA" id="ARBA00001946"/>
    </source>
</evidence>
<keyword evidence="5" id="KW-0460">Magnesium</keyword>
<proteinExistence type="inferred from homology"/>
<dbReference type="InterPro" id="IPR033749">
    <property type="entry name" value="Polyprenyl_synt_CS"/>
</dbReference>
<organism evidence="8 9">
    <name type="scientific">candidate division KSB3 bacterium</name>
    <dbReference type="NCBI Taxonomy" id="2044937"/>
    <lineage>
        <taxon>Bacteria</taxon>
        <taxon>candidate division KSB3</taxon>
    </lineage>
</organism>
<dbReference type="NCBIfam" id="NF045485">
    <property type="entry name" value="FPPsyn"/>
    <property type="match status" value="1"/>
</dbReference>
<dbReference type="Gene3D" id="1.10.600.10">
    <property type="entry name" value="Farnesyl Diphosphate Synthase"/>
    <property type="match status" value="1"/>
</dbReference>
<keyword evidence="4" id="KW-0479">Metal-binding</keyword>
<dbReference type="EMBL" id="WJJP01000727">
    <property type="protein sequence ID" value="MBD3327387.1"/>
    <property type="molecule type" value="Genomic_DNA"/>
</dbReference>
<protein>
    <recommendedName>
        <fullName evidence="10">Polyprenyl synthetase</fullName>
    </recommendedName>
</protein>
<dbReference type="GO" id="GO:0005737">
    <property type="term" value="C:cytoplasm"/>
    <property type="evidence" value="ECO:0007669"/>
    <property type="project" value="UniProtKB-ARBA"/>
</dbReference>
<dbReference type="PANTHER" id="PTHR43281:SF1">
    <property type="entry name" value="FARNESYL DIPHOSPHATE SYNTHASE"/>
    <property type="match status" value="1"/>
</dbReference>
<comment type="cofactor">
    <cofactor evidence="1">
        <name>Mg(2+)</name>
        <dbReference type="ChEBI" id="CHEBI:18420"/>
    </cofactor>
</comment>
<dbReference type="PROSITE" id="PS00723">
    <property type="entry name" value="POLYPRENYL_SYNTHASE_1"/>
    <property type="match status" value="1"/>
</dbReference>
<dbReference type="AlphaFoldDB" id="A0A9D5Q8I4"/>
<evidence type="ECO:0000313" key="9">
    <source>
        <dbReference type="Proteomes" id="UP000649604"/>
    </source>
</evidence>
<keyword evidence="3 7" id="KW-0808">Transferase</keyword>
<accession>A0A9D5Q8I4</accession>
<dbReference type="Proteomes" id="UP000649604">
    <property type="component" value="Unassembled WGS sequence"/>
</dbReference>
<name>A0A9D5Q8I4_9BACT</name>
<dbReference type="PANTHER" id="PTHR43281">
    <property type="entry name" value="FARNESYL DIPHOSPHATE SYNTHASE"/>
    <property type="match status" value="1"/>
</dbReference>
<dbReference type="SFLD" id="SFLDG01017">
    <property type="entry name" value="Polyprenyl_Transferase_Like"/>
    <property type="match status" value="1"/>
</dbReference>
<dbReference type="Pfam" id="PF00348">
    <property type="entry name" value="polyprenyl_synt"/>
    <property type="match status" value="1"/>
</dbReference>
<dbReference type="PROSITE" id="PS00444">
    <property type="entry name" value="POLYPRENYL_SYNTHASE_2"/>
    <property type="match status" value="1"/>
</dbReference>
<dbReference type="SFLD" id="SFLDS00005">
    <property type="entry name" value="Isoprenoid_Synthase_Type_I"/>
    <property type="match status" value="1"/>
</dbReference>
<evidence type="ECO:0000256" key="2">
    <source>
        <dbReference type="ARBA" id="ARBA00006706"/>
    </source>
</evidence>
<evidence type="ECO:0000256" key="4">
    <source>
        <dbReference type="ARBA" id="ARBA00022723"/>
    </source>
</evidence>
<evidence type="ECO:0000256" key="7">
    <source>
        <dbReference type="RuleBase" id="RU004466"/>
    </source>
</evidence>
<dbReference type="GO" id="GO:0046872">
    <property type="term" value="F:metal ion binding"/>
    <property type="evidence" value="ECO:0007669"/>
    <property type="project" value="UniProtKB-KW"/>
</dbReference>
<evidence type="ECO:0000256" key="3">
    <source>
        <dbReference type="ARBA" id="ARBA00022679"/>
    </source>
</evidence>
<dbReference type="InterPro" id="IPR008949">
    <property type="entry name" value="Isoprenoid_synthase_dom_sf"/>
</dbReference>
<dbReference type="FunFam" id="1.10.600.10:FF:000001">
    <property type="entry name" value="Geranylgeranyl diphosphate synthase"/>
    <property type="match status" value="1"/>
</dbReference>
<comment type="caution">
    <text evidence="8">The sequence shown here is derived from an EMBL/GenBank/DDBJ whole genome shotgun (WGS) entry which is preliminary data.</text>
</comment>
<gene>
    <name evidence="8" type="ORF">GF339_22565</name>
</gene>
<dbReference type="SUPFAM" id="SSF48576">
    <property type="entry name" value="Terpenoid synthases"/>
    <property type="match status" value="1"/>
</dbReference>
<dbReference type="GO" id="GO:0016114">
    <property type="term" value="P:terpenoid biosynthetic process"/>
    <property type="evidence" value="ECO:0007669"/>
    <property type="project" value="UniProtKB-ARBA"/>
</dbReference>
<keyword evidence="6" id="KW-0414">Isoprene biosynthesis</keyword>